<proteinExistence type="predicted"/>
<sequence>MRPALIIIYGNNNVWTNNKVWRNNNVWRDMEMLVWQLRCAWCPSALRAWRRVKRSHATLEAIETKDHVWHLSRASSAPKYVGNLFQCDCGPGVLTLGSLLVHGLLGGSA</sequence>
<gene>
    <name evidence="1" type="ORF">PDIGIT_LOCUS4415</name>
</gene>
<name>A0A9W4XNB8_9PLEO</name>
<organism evidence="1 2">
    <name type="scientific">Periconia digitata</name>
    <dbReference type="NCBI Taxonomy" id="1303443"/>
    <lineage>
        <taxon>Eukaryota</taxon>
        <taxon>Fungi</taxon>
        <taxon>Dikarya</taxon>
        <taxon>Ascomycota</taxon>
        <taxon>Pezizomycotina</taxon>
        <taxon>Dothideomycetes</taxon>
        <taxon>Pleosporomycetidae</taxon>
        <taxon>Pleosporales</taxon>
        <taxon>Massarineae</taxon>
        <taxon>Periconiaceae</taxon>
        <taxon>Periconia</taxon>
    </lineage>
</organism>
<comment type="caution">
    <text evidence="1">The sequence shown here is derived from an EMBL/GenBank/DDBJ whole genome shotgun (WGS) entry which is preliminary data.</text>
</comment>
<evidence type="ECO:0000313" key="1">
    <source>
        <dbReference type="EMBL" id="CAI6331155.1"/>
    </source>
</evidence>
<accession>A0A9W4XNB8</accession>
<keyword evidence="2" id="KW-1185">Reference proteome</keyword>
<dbReference type="Proteomes" id="UP001152607">
    <property type="component" value="Unassembled WGS sequence"/>
</dbReference>
<dbReference type="EMBL" id="CAOQHR010000002">
    <property type="protein sequence ID" value="CAI6331155.1"/>
    <property type="molecule type" value="Genomic_DNA"/>
</dbReference>
<evidence type="ECO:0000313" key="2">
    <source>
        <dbReference type="Proteomes" id="UP001152607"/>
    </source>
</evidence>
<protein>
    <submittedName>
        <fullName evidence="1">Uncharacterized protein</fullName>
    </submittedName>
</protein>
<dbReference type="AlphaFoldDB" id="A0A9W4XNB8"/>
<reference evidence="1" key="1">
    <citation type="submission" date="2023-01" db="EMBL/GenBank/DDBJ databases">
        <authorList>
            <person name="Van Ghelder C."/>
            <person name="Rancurel C."/>
        </authorList>
    </citation>
    <scope>NUCLEOTIDE SEQUENCE</scope>
    <source>
        <strain evidence="1">CNCM I-4278</strain>
    </source>
</reference>